<feature type="compositionally biased region" description="Basic and acidic residues" evidence="3">
    <location>
        <begin position="8"/>
        <end position="31"/>
    </location>
</feature>
<dbReference type="EMBL" id="CM008973">
    <property type="protein sequence ID" value="PNW75060.1"/>
    <property type="molecule type" value="Genomic_DNA"/>
</dbReference>
<feature type="compositionally biased region" description="Basic residues" evidence="3">
    <location>
        <begin position="344"/>
        <end position="359"/>
    </location>
</feature>
<dbReference type="InterPro" id="IPR019147">
    <property type="entry name" value="SWAP_N_domain"/>
</dbReference>
<evidence type="ECO:0000259" key="4">
    <source>
        <dbReference type="SMART" id="SM01141"/>
    </source>
</evidence>
<evidence type="ECO:0000313" key="5">
    <source>
        <dbReference type="EMBL" id="PNW75060.1"/>
    </source>
</evidence>
<dbReference type="Pfam" id="PF09750">
    <property type="entry name" value="DRY_EERY"/>
    <property type="match status" value="1"/>
</dbReference>
<feature type="domain" description="Suppressor of white apricot N-terminal" evidence="4">
    <location>
        <begin position="40"/>
        <end position="190"/>
    </location>
</feature>
<evidence type="ECO:0000313" key="6">
    <source>
        <dbReference type="Proteomes" id="UP000006906"/>
    </source>
</evidence>
<evidence type="ECO:0000256" key="2">
    <source>
        <dbReference type="ARBA" id="ARBA00023187"/>
    </source>
</evidence>
<keyword evidence="6" id="KW-1185">Reference proteome</keyword>
<evidence type="ECO:0000256" key="1">
    <source>
        <dbReference type="ARBA" id="ARBA00022664"/>
    </source>
</evidence>
<feature type="compositionally biased region" description="Basic and acidic residues" evidence="3">
    <location>
        <begin position="549"/>
        <end position="561"/>
    </location>
</feature>
<name>A0A2K3D3F7_CHLRE</name>
<keyword evidence="1" id="KW-0507">mRNA processing</keyword>
<dbReference type="ExpressionAtlas" id="A0A2K3D3F7">
    <property type="expression patterns" value="baseline and differential"/>
</dbReference>
<dbReference type="SMART" id="SM01141">
    <property type="entry name" value="DRY_EERY"/>
    <property type="match status" value="1"/>
</dbReference>
<dbReference type="PANTHER" id="PTHR13161:SF4">
    <property type="entry name" value="CLK4-ASSOCIATING SERINE_ARGININE RICH PROTEIN"/>
    <property type="match status" value="1"/>
</dbReference>
<feature type="compositionally biased region" description="Basic and acidic residues" evidence="3">
    <location>
        <begin position="662"/>
        <end position="671"/>
    </location>
</feature>
<dbReference type="FunCoup" id="A0A2K3D3F7">
    <property type="interactions" value="1262"/>
</dbReference>
<dbReference type="GeneID" id="5727922"/>
<feature type="region of interest" description="Disordered" evidence="3">
    <location>
        <begin position="1"/>
        <end position="31"/>
    </location>
</feature>
<feature type="compositionally biased region" description="Gly residues" evidence="3">
    <location>
        <begin position="378"/>
        <end position="387"/>
    </location>
</feature>
<dbReference type="GO" id="GO:0008380">
    <property type="term" value="P:RNA splicing"/>
    <property type="evidence" value="ECO:0007669"/>
    <property type="project" value="UniProtKB-KW"/>
</dbReference>
<gene>
    <name evidence="5" type="ORF">CHLRE_12g498350v5</name>
</gene>
<keyword evidence="2" id="KW-0508">mRNA splicing</keyword>
<feature type="compositionally biased region" description="Basic and acidic residues" evidence="3">
    <location>
        <begin position="636"/>
        <end position="653"/>
    </location>
</feature>
<dbReference type="InParanoid" id="A0A2K3D3F7"/>
<feature type="compositionally biased region" description="Low complexity" evidence="3">
    <location>
        <begin position="192"/>
        <end position="217"/>
    </location>
</feature>
<feature type="compositionally biased region" description="Basic residues" evidence="3">
    <location>
        <begin position="268"/>
        <end position="286"/>
    </location>
</feature>
<dbReference type="Proteomes" id="UP000006906">
    <property type="component" value="Chromosome 12"/>
</dbReference>
<feature type="region of interest" description="Disordered" evidence="3">
    <location>
        <begin position="258"/>
        <end position="693"/>
    </location>
</feature>
<dbReference type="KEGG" id="cre:CHLRE_12g498350v5"/>
<accession>A0A2K3D3F7</accession>
<protein>
    <recommendedName>
        <fullName evidence="4">Suppressor of white apricot N-terminal domain-containing protein</fullName>
    </recommendedName>
</protein>
<dbReference type="InterPro" id="IPR040397">
    <property type="entry name" value="SWAP"/>
</dbReference>
<feature type="compositionally biased region" description="Low complexity" evidence="3">
    <location>
        <begin position="569"/>
        <end position="604"/>
    </location>
</feature>
<organism evidence="5 6">
    <name type="scientific">Chlamydomonas reinhardtii</name>
    <name type="common">Chlamydomonas smithii</name>
    <dbReference type="NCBI Taxonomy" id="3055"/>
    <lineage>
        <taxon>Eukaryota</taxon>
        <taxon>Viridiplantae</taxon>
        <taxon>Chlorophyta</taxon>
        <taxon>core chlorophytes</taxon>
        <taxon>Chlorophyceae</taxon>
        <taxon>CS clade</taxon>
        <taxon>Chlamydomonadales</taxon>
        <taxon>Chlamydomonadaceae</taxon>
        <taxon>Chlamydomonas</taxon>
    </lineage>
</organism>
<reference evidence="5 6" key="1">
    <citation type="journal article" date="2007" name="Science">
        <title>The Chlamydomonas genome reveals the evolution of key animal and plant functions.</title>
        <authorList>
            <person name="Merchant S.S."/>
            <person name="Prochnik S.E."/>
            <person name="Vallon O."/>
            <person name="Harris E.H."/>
            <person name="Karpowicz S.J."/>
            <person name="Witman G.B."/>
            <person name="Terry A."/>
            <person name="Salamov A."/>
            <person name="Fritz-Laylin L.K."/>
            <person name="Marechal-Drouard L."/>
            <person name="Marshall W.F."/>
            <person name="Qu L.H."/>
            <person name="Nelson D.R."/>
            <person name="Sanderfoot A.A."/>
            <person name="Spalding M.H."/>
            <person name="Kapitonov V.V."/>
            <person name="Ren Q."/>
            <person name="Ferris P."/>
            <person name="Lindquist E."/>
            <person name="Shapiro H."/>
            <person name="Lucas S.M."/>
            <person name="Grimwood J."/>
            <person name="Schmutz J."/>
            <person name="Cardol P."/>
            <person name="Cerutti H."/>
            <person name="Chanfreau G."/>
            <person name="Chen C.L."/>
            <person name="Cognat V."/>
            <person name="Croft M.T."/>
            <person name="Dent R."/>
            <person name="Dutcher S."/>
            <person name="Fernandez E."/>
            <person name="Fukuzawa H."/>
            <person name="Gonzalez-Ballester D."/>
            <person name="Gonzalez-Halphen D."/>
            <person name="Hallmann A."/>
            <person name="Hanikenne M."/>
            <person name="Hippler M."/>
            <person name="Inwood W."/>
            <person name="Jabbari K."/>
            <person name="Kalanon M."/>
            <person name="Kuras R."/>
            <person name="Lefebvre P.A."/>
            <person name="Lemaire S.D."/>
            <person name="Lobanov A.V."/>
            <person name="Lohr M."/>
            <person name="Manuell A."/>
            <person name="Meier I."/>
            <person name="Mets L."/>
            <person name="Mittag M."/>
            <person name="Mittelmeier T."/>
            <person name="Moroney J.V."/>
            <person name="Moseley J."/>
            <person name="Napoli C."/>
            <person name="Nedelcu A.M."/>
            <person name="Niyogi K."/>
            <person name="Novoselov S.V."/>
            <person name="Paulsen I.T."/>
            <person name="Pazour G."/>
            <person name="Purton S."/>
            <person name="Ral J.P."/>
            <person name="Riano-Pachon D.M."/>
            <person name="Riekhof W."/>
            <person name="Rymarquis L."/>
            <person name="Schroda M."/>
            <person name="Stern D."/>
            <person name="Umen J."/>
            <person name="Willows R."/>
            <person name="Wilson N."/>
            <person name="Zimmer S.L."/>
            <person name="Allmer J."/>
            <person name="Balk J."/>
            <person name="Bisova K."/>
            <person name="Chen C.J."/>
            <person name="Elias M."/>
            <person name="Gendler K."/>
            <person name="Hauser C."/>
            <person name="Lamb M.R."/>
            <person name="Ledford H."/>
            <person name="Long J.C."/>
            <person name="Minagawa J."/>
            <person name="Page M.D."/>
            <person name="Pan J."/>
            <person name="Pootakham W."/>
            <person name="Roje S."/>
            <person name="Rose A."/>
            <person name="Stahlberg E."/>
            <person name="Terauchi A.M."/>
            <person name="Yang P."/>
            <person name="Ball S."/>
            <person name="Bowler C."/>
            <person name="Dieckmann C.L."/>
            <person name="Gladyshev V.N."/>
            <person name="Green P."/>
            <person name="Jorgensen R."/>
            <person name="Mayfield S."/>
            <person name="Mueller-Roeber B."/>
            <person name="Rajamani S."/>
            <person name="Sayre R.T."/>
            <person name="Brokstein P."/>
            <person name="Dubchak I."/>
            <person name="Goodstein D."/>
            <person name="Hornick L."/>
            <person name="Huang Y.W."/>
            <person name="Jhaveri J."/>
            <person name="Luo Y."/>
            <person name="Martinez D."/>
            <person name="Ngau W.C."/>
            <person name="Otillar B."/>
            <person name="Poliakov A."/>
            <person name="Porter A."/>
            <person name="Szajkowski L."/>
            <person name="Werner G."/>
            <person name="Zhou K."/>
            <person name="Grigoriev I.V."/>
            <person name="Rokhsar D.S."/>
            <person name="Grossman A.R."/>
        </authorList>
    </citation>
    <scope>NUCLEOTIDE SEQUENCE [LARGE SCALE GENOMIC DNA]</scope>
    <source>
        <strain evidence="6">CC-503</strain>
    </source>
</reference>
<feature type="compositionally biased region" description="Basic residues" evidence="3">
    <location>
        <begin position="672"/>
        <end position="693"/>
    </location>
</feature>
<dbReference type="STRING" id="3055.A0A2K3D3F7"/>
<dbReference type="AlphaFoldDB" id="A0A2K3D3F7"/>
<dbReference type="Gramene" id="PNW75060">
    <property type="protein sequence ID" value="PNW75060"/>
    <property type="gene ID" value="CHLRE_12g498350v5"/>
</dbReference>
<proteinExistence type="predicted"/>
<feature type="region of interest" description="Disordered" evidence="3">
    <location>
        <begin position="192"/>
        <end position="240"/>
    </location>
</feature>
<evidence type="ECO:0000256" key="3">
    <source>
        <dbReference type="SAM" id="MobiDB-lite"/>
    </source>
</evidence>
<feature type="compositionally biased region" description="Low complexity" evidence="3">
    <location>
        <begin position="388"/>
        <end position="401"/>
    </location>
</feature>
<dbReference type="PANTHER" id="PTHR13161">
    <property type="entry name" value="SPLICING FACTOR SUPPRESSOR OF WHITE APRICOT"/>
    <property type="match status" value="1"/>
</dbReference>
<feature type="compositionally biased region" description="Basic and acidic residues" evidence="3">
    <location>
        <begin position="450"/>
        <end position="538"/>
    </location>
</feature>
<sequence length="693" mass="76672">MSYYQEARAAKKALERQADDHKRKQERRAELSESVEHALNYLYVEGRSCKIARNTESHANLENGVGLITWNGSTIDRFDGRALLDFYKEPDPSVFNRPKAPNEERLELSLRFESFRDAVRLSAKGLSEDKGIEFAHQENIEIRAARRAAAAAQAAATSGHRNPQPLSMATPSLAGTGSFAAVGFNYGGSSEAAGAAAGSDGNDSSSSSDSDSSSSSDSEPDDGLDADARQELEDDRIDDIAEQFGLNDFSFRLHKALAQEGEEEARMRKPPRRRGNRKATRERAKRMQGQGLDPRTKERVGVARDWTQPPPKSRRDDRFGRGGNADVPVEVDPGDDLGGTFRRSSGRRSPGRPRSRSRSRSPDRRPQFITEFSSAATGSGGAGGSGAAGLAALAAQHQAAARRPAIDRSVFEQDEGAILDALPGGPDPAAMGAQPIPLPPTSVQALRAAAEGRRGGRREREREERERERERERDYHGYSYRRRYEQRSSRSRSREREREPERERERDADRDRDRGRDNDRDRDRDRGREYEREREPERGGSSYGGRGGGEAERDRNRERQRSGAGTSGSGQARAYGASASAATAGRVASSSAAAPGGAAGAPAGVKETPQERLKRIMAAQLNKQAQKDNIQAAQKKLQEEKEKEARVALERVVMRRSPSPPPRDRADYYDHHRGRSRSRSRSPGRYRRRSRSR</sequence>
<dbReference type="OrthoDB" id="10070965at2759"/>
<dbReference type="GO" id="GO:0006397">
    <property type="term" value="P:mRNA processing"/>
    <property type="evidence" value="ECO:0007669"/>
    <property type="project" value="UniProtKB-KW"/>
</dbReference>
<dbReference type="RefSeq" id="XP_042918326.1">
    <property type="nucleotide sequence ID" value="XM_043068039.1"/>
</dbReference>